<dbReference type="GeneID" id="18919908"/>
<dbReference type="OrthoDB" id="19439at2759"/>
<dbReference type="AlphaFoldDB" id="K5VVG3"/>
<evidence type="ECO:0000256" key="4">
    <source>
        <dbReference type="ARBA" id="ARBA00023128"/>
    </source>
</evidence>
<dbReference type="EMBL" id="JH930472">
    <property type="protein sequence ID" value="EKM55523.1"/>
    <property type="molecule type" value="Genomic_DNA"/>
</dbReference>
<dbReference type="Pfam" id="PF05046">
    <property type="entry name" value="Img2"/>
    <property type="match status" value="1"/>
</dbReference>
<gene>
    <name evidence="7" type="ORF">PHACADRAFT_47657</name>
</gene>
<dbReference type="KEGG" id="pco:PHACADRAFT_47657"/>
<dbReference type="Gene3D" id="3.30.780.10">
    <property type="entry name" value="SUI1-like domain"/>
    <property type="match status" value="1"/>
</dbReference>
<evidence type="ECO:0000256" key="5">
    <source>
        <dbReference type="ARBA" id="ARBA00023274"/>
    </source>
</evidence>
<dbReference type="GO" id="GO:0006412">
    <property type="term" value="P:translation"/>
    <property type="evidence" value="ECO:0007669"/>
    <property type="project" value="InterPro"/>
</dbReference>
<dbReference type="RefSeq" id="XP_007395267.1">
    <property type="nucleotide sequence ID" value="XM_007395205.2"/>
</dbReference>
<keyword evidence="8" id="KW-1185">Reference proteome</keyword>
<evidence type="ECO:0000256" key="3">
    <source>
        <dbReference type="ARBA" id="ARBA00022980"/>
    </source>
</evidence>
<keyword evidence="4" id="KW-0496">Mitochondrion</keyword>
<keyword evidence="3" id="KW-0689">Ribosomal protein</keyword>
<dbReference type="STRING" id="650164.K5VVG3"/>
<dbReference type="GO" id="GO:0005762">
    <property type="term" value="C:mitochondrial large ribosomal subunit"/>
    <property type="evidence" value="ECO:0007669"/>
    <property type="project" value="TreeGrafter"/>
</dbReference>
<comment type="similarity">
    <text evidence="2">Belongs to the mitochondrion-specific ribosomal protein mL49 family.</text>
</comment>
<dbReference type="InParanoid" id="K5VVG3"/>
<feature type="non-terminal residue" evidence="7">
    <location>
        <position position="1"/>
    </location>
</feature>
<feature type="non-terminal residue" evidence="7">
    <location>
        <position position="89"/>
    </location>
</feature>
<dbReference type="PANTHER" id="PTHR13477">
    <property type="entry name" value="MITOCHONDRIAL 39S RIBOSOMAL PROTEIN L49"/>
    <property type="match status" value="1"/>
</dbReference>
<evidence type="ECO:0000256" key="2">
    <source>
        <dbReference type="ARBA" id="ARBA00005677"/>
    </source>
</evidence>
<reference evidence="7 8" key="1">
    <citation type="journal article" date="2012" name="BMC Genomics">
        <title>Comparative genomics of the white-rot fungi, Phanerochaete carnosa and P. chrysosporium, to elucidate the genetic basis of the distinct wood types they colonize.</title>
        <authorList>
            <person name="Suzuki H."/>
            <person name="MacDonald J."/>
            <person name="Syed K."/>
            <person name="Salamov A."/>
            <person name="Hori C."/>
            <person name="Aerts A."/>
            <person name="Henrissat B."/>
            <person name="Wiebenga A."/>
            <person name="vanKuyk P.A."/>
            <person name="Barry K."/>
            <person name="Lindquist E."/>
            <person name="LaButti K."/>
            <person name="Lapidus A."/>
            <person name="Lucas S."/>
            <person name="Coutinho P."/>
            <person name="Gong Y."/>
            <person name="Samejima M."/>
            <person name="Mahadevan R."/>
            <person name="Abou-Zaid M."/>
            <person name="de Vries R.P."/>
            <person name="Igarashi K."/>
            <person name="Yadav J.S."/>
            <person name="Grigoriev I.V."/>
            <person name="Master E.R."/>
        </authorList>
    </citation>
    <scope>NUCLEOTIDE SEQUENCE [LARGE SCALE GENOMIC DNA]</scope>
    <source>
        <strain evidence="7 8">HHB-10118-sp</strain>
    </source>
</reference>
<keyword evidence="5" id="KW-0687">Ribonucleoprotein</keyword>
<accession>K5VVG3</accession>
<dbReference type="PANTHER" id="PTHR13477:SF0">
    <property type="entry name" value="LARGE RIBOSOMAL SUBUNIT PROTEIN ML49"/>
    <property type="match status" value="1"/>
</dbReference>
<evidence type="ECO:0000256" key="6">
    <source>
        <dbReference type="ARBA" id="ARBA00035191"/>
    </source>
</evidence>
<organism evidence="7 8">
    <name type="scientific">Phanerochaete carnosa (strain HHB-10118-sp)</name>
    <name type="common">White-rot fungus</name>
    <name type="synonym">Peniophora carnosa</name>
    <dbReference type="NCBI Taxonomy" id="650164"/>
    <lineage>
        <taxon>Eukaryota</taxon>
        <taxon>Fungi</taxon>
        <taxon>Dikarya</taxon>
        <taxon>Basidiomycota</taxon>
        <taxon>Agaricomycotina</taxon>
        <taxon>Agaricomycetes</taxon>
        <taxon>Polyporales</taxon>
        <taxon>Phanerochaetaceae</taxon>
        <taxon>Phanerochaete</taxon>
    </lineage>
</organism>
<evidence type="ECO:0000313" key="8">
    <source>
        <dbReference type="Proteomes" id="UP000008370"/>
    </source>
</evidence>
<dbReference type="InterPro" id="IPR007740">
    <property type="entry name" value="Ribosomal_mL49"/>
</dbReference>
<name>K5VVG3_PHACS</name>
<dbReference type="GO" id="GO:0003735">
    <property type="term" value="F:structural constituent of ribosome"/>
    <property type="evidence" value="ECO:0007669"/>
    <property type="project" value="InterPro"/>
</dbReference>
<dbReference type="Proteomes" id="UP000008370">
    <property type="component" value="Unassembled WGS sequence"/>
</dbReference>
<comment type="subcellular location">
    <subcellularLocation>
        <location evidence="1">Mitochondrion</location>
    </subcellularLocation>
</comment>
<dbReference type="HOGENOM" id="CLU_085757_4_0_1"/>
<protein>
    <recommendedName>
        <fullName evidence="6">Large ribosomal subunit protein mL49</fullName>
    </recommendedName>
</protein>
<evidence type="ECO:0000313" key="7">
    <source>
        <dbReference type="EMBL" id="EKM55523.1"/>
    </source>
</evidence>
<proteinExistence type="inferred from homology"/>
<evidence type="ECO:0000256" key="1">
    <source>
        <dbReference type="ARBA" id="ARBA00004173"/>
    </source>
</evidence>
<sequence>VRHSYFVRRNTRGSIPVYTEIRAQKHLVLIRNVEGNTEDLARDIRETLFQPGTPETERLKVNTVRGRHVVLSGGFWKTHVVEWLQSKGF</sequence>